<dbReference type="InterPro" id="IPR042213">
    <property type="entry name" value="NBD_C_sf"/>
</dbReference>
<keyword evidence="6" id="KW-0119">Carbohydrate metabolism</keyword>
<evidence type="ECO:0000256" key="4">
    <source>
        <dbReference type="ARBA" id="ARBA00022777"/>
    </source>
</evidence>
<feature type="domain" description="Four-carbon acid sugar kinase N-terminal" evidence="7">
    <location>
        <begin position="4"/>
        <end position="211"/>
    </location>
</feature>
<dbReference type="GO" id="GO:0016301">
    <property type="term" value="F:kinase activity"/>
    <property type="evidence" value="ECO:0007669"/>
    <property type="project" value="UniProtKB-KW"/>
</dbReference>
<name>A0ABX2EQ59_9BURK</name>
<dbReference type="EMBL" id="JABRWJ010000009">
    <property type="protein sequence ID" value="NRF70782.1"/>
    <property type="molecule type" value="Genomic_DNA"/>
</dbReference>
<dbReference type="SUPFAM" id="SSF142764">
    <property type="entry name" value="YgbK-like"/>
    <property type="match status" value="1"/>
</dbReference>
<evidence type="ECO:0000256" key="3">
    <source>
        <dbReference type="ARBA" id="ARBA00022741"/>
    </source>
</evidence>
<reference evidence="9 10" key="1">
    <citation type="submission" date="2020-05" db="EMBL/GenBank/DDBJ databases">
        <title>Aquincola sp. isolate from soil.</title>
        <authorList>
            <person name="Han J."/>
            <person name="Kim D.-U."/>
        </authorList>
    </citation>
    <scope>NUCLEOTIDE SEQUENCE [LARGE SCALE GENOMIC DNA]</scope>
    <source>
        <strain evidence="9 10">S2</strain>
    </source>
</reference>
<dbReference type="InterPro" id="IPR031475">
    <property type="entry name" value="NBD_C"/>
</dbReference>
<dbReference type="Gene3D" id="3.40.50.10840">
    <property type="entry name" value="Putative sugar-binding, N-terminal domain"/>
    <property type="match status" value="1"/>
</dbReference>
<dbReference type="Gene3D" id="3.40.980.20">
    <property type="entry name" value="Four-carbon acid sugar kinase, nucleotide binding domain"/>
    <property type="match status" value="1"/>
</dbReference>
<dbReference type="Proteomes" id="UP000737171">
    <property type="component" value="Unassembled WGS sequence"/>
</dbReference>
<sequence length="360" mass="38351">MQIRVIADDFTSATDALPAFAQRGWATRVVLRPTPLAVPETSEVWSTDTDSRTLPDEVAAALVAGWARRWRDASILLKQFDSTLRGPVVPEVMAAWRASGRSKLVVAPAFPGAGRTTVGGNVLVDGVPVNETAFARDPLNPVCVSSLPALFAAQGQTLHCARNTVAAEAQLALHDAVVVDAQTEADLGDLVMRLGARPDVLWAGSTGLLRAFAMTLPTQAAIRPSWQAAQRPGVVVGSQNPRSREQHRHAQAKVKGATLWATPEERGDPERLTALLVHGVCEAVLAGRCDGLVVTGGETAKHIARRLQAQEICVLREVQPGIPLCLMHTPRGVIPLVTKAGGFGDDDVFMQCVQAMTGEQ</sequence>
<evidence type="ECO:0000256" key="2">
    <source>
        <dbReference type="ARBA" id="ARBA00022679"/>
    </source>
</evidence>
<evidence type="ECO:0000259" key="7">
    <source>
        <dbReference type="Pfam" id="PF07005"/>
    </source>
</evidence>
<evidence type="ECO:0000256" key="6">
    <source>
        <dbReference type="ARBA" id="ARBA00023277"/>
    </source>
</evidence>
<keyword evidence="2" id="KW-0808">Transferase</keyword>
<dbReference type="Pfam" id="PF17042">
    <property type="entry name" value="NBD_C"/>
    <property type="match status" value="1"/>
</dbReference>
<evidence type="ECO:0000313" key="9">
    <source>
        <dbReference type="EMBL" id="NRF70782.1"/>
    </source>
</evidence>
<accession>A0ABX2EQ59</accession>
<dbReference type="Pfam" id="PF07005">
    <property type="entry name" value="SBD_N"/>
    <property type="match status" value="1"/>
</dbReference>
<dbReference type="InterPro" id="IPR037051">
    <property type="entry name" value="4-carb_acid_sugar_kinase_N_sf"/>
</dbReference>
<protein>
    <submittedName>
        <fullName evidence="9">Four-carbon acid sugar kinase family protein</fullName>
    </submittedName>
</protein>
<evidence type="ECO:0000313" key="10">
    <source>
        <dbReference type="Proteomes" id="UP000737171"/>
    </source>
</evidence>
<dbReference type="InterPro" id="IPR010737">
    <property type="entry name" value="4-carb_acid_sugar_kinase_N"/>
</dbReference>
<keyword evidence="3" id="KW-0547">Nucleotide-binding</keyword>
<gene>
    <name evidence="9" type="ORF">HLB44_27625</name>
</gene>
<evidence type="ECO:0000259" key="8">
    <source>
        <dbReference type="Pfam" id="PF17042"/>
    </source>
</evidence>
<comment type="similarity">
    <text evidence="1">Belongs to the four-carbon acid sugar kinase family.</text>
</comment>
<evidence type="ECO:0000256" key="5">
    <source>
        <dbReference type="ARBA" id="ARBA00022840"/>
    </source>
</evidence>
<dbReference type="RefSeq" id="WP_173130592.1">
    <property type="nucleotide sequence ID" value="NZ_JABRWJ010000009.1"/>
</dbReference>
<proteinExistence type="inferred from homology"/>
<comment type="caution">
    <text evidence="9">The sequence shown here is derived from an EMBL/GenBank/DDBJ whole genome shotgun (WGS) entry which is preliminary data.</text>
</comment>
<keyword evidence="4 9" id="KW-0418">Kinase</keyword>
<keyword evidence="5" id="KW-0067">ATP-binding</keyword>
<feature type="domain" description="Four-carbon acid sugar kinase nucleotide binding" evidence="8">
    <location>
        <begin position="257"/>
        <end position="349"/>
    </location>
</feature>
<evidence type="ECO:0000256" key="1">
    <source>
        <dbReference type="ARBA" id="ARBA00005715"/>
    </source>
</evidence>
<keyword evidence="10" id="KW-1185">Reference proteome</keyword>
<organism evidence="9 10">
    <name type="scientific">Pseudaquabacterium terrae</name>
    <dbReference type="NCBI Taxonomy" id="2732868"/>
    <lineage>
        <taxon>Bacteria</taxon>
        <taxon>Pseudomonadati</taxon>
        <taxon>Pseudomonadota</taxon>
        <taxon>Betaproteobacteria</taxon>
        <taxon>Burkholderiales</taxon>
        <taxon>Sphaerotilaceae</taxon>
        <taxon>Pseudaquabacterium</taxon>
    </lineage>
</organism>